<dbReference type="InterPro" id="IPR000917">
    <property type="entry name" value="Sulfatase_N"/>
</dbReference>
<dbReference type="GO" id="GO:0009244">
    <property type="term" value="P:lipopolysaccharide core region biosynthetic process"/>
    <property type="evidence" value="ECO:0007669"/>
    <property type="project" value="TreeGrafter"/>
</dbReference>
<dbReference type="OrthoDB" id="9786870at2"/>
<feature type="domain" description="Sulfatase N-terminal" evidence="9">
    <location>
        <begin position="230"/>
        <end position="516"/>
    </location>
</feature>
<feature type="transmembrane region" description="Helical" evidence="8">
    <location>
        <begin position="111"/>
        <end position="131"/>
    </location>
</feature>
<dbReference type="SUPFAM" id="SSF53649">
    <property type="entry name" value="Alkaline phosphatase-like"/>
    <property type="match status" value="1"/>
</dbReference>
<feature type="transmembrane region" description="Helical" evidence="8">
    <location>
        <begin position="151"/>
        <end position="170"/>
    </location>
</feature>
<reference evidence="12" key="2">
    <citation type="journal article" date="2017" name="Stand. Genomic Sci.">
        <title>Complete genome sequence of the sulfur-oxidizing chemolithoautotrophic Sulfurovum lithotrophicum 42BKTT.</title>
        <authorList>
            <person name="Jeon W."/>
            <person name="Priscilla L."/>
            <person name="Park G."/>
            <person name="Lee H."/>
            <person name="Lee N."/>
            <person name="Lee D."/>
            <person name="Kwon H."/>
            <person name="Ahn I."/>
            <person name="Lee C."/>
            <person name="Lee H."/>
            <person name="Ahn J."/>
        </authorList>
    </citation>
    <scope>NUCLEOTIDE SEQUENCE [LARGE SCALE GENOMIC DNA]</scope>
    <source>
        <strain evidence="12">ATCC BAA-797 / 42BKT</strain>
    </source>
</reference>
<evidence type="ECO:0000313" key="11">
    <source>
        <dbReference type="EMBL" id="AKF24923.1"/>
    </source>
</evidence>
<dbReference type="Proteomes" id="UP000034444">
    <property type="component" value="Chromosome"/>
</dbReference>
<evidence type="ECO:0000256" key="7">
    <source>
        <dbReference type="ARBA" id="ARBA00023136"/>
    </source>
</evidence>
<evidence type="ECO:0000256" key="3">
    <source>
        <dbReference type="ARBA" id="ARBA00022519"/>
    </source>
</evidence>
<feature type="transmembrane region" description="Helical" evidence="8">
    <location>
        <begin position="32"/>
        <end position="58"/>
    </location>
</feature>
<sequence length="532" mass="61424">MRQLSQQKLIVFTSIFLVVFDNYAFFSKTLKVYPFSLGNIGFLLSLVVVLTSLIVFLFALVSSKYTTKPIIIIVLLISSFTSYFMNSYHVVINDEMIRNIIQTNLNESMDLLSVKLVLYFLFLGALPSYIVYRTNIQYKGFKNEMWSKIKVMGISLLLILVCIFLFSKHYTSFFREHKPLRYSTNPIYWVYSTGVYLHQSFNSGPVIIKPIGTDAKIIETDSNEKHKELVIMVVGEAARADHFSLNGYQRETNPLLKKEDIINFPNMYSCGTSTAESVPCMFSVFDKADYSYKKSISTENVLDVLNHTGEVDILWRDNNSDSKGVALRVPYEDYKIPKNNSICENGECRDEGMLIGLDQYIAKHKGKDILIILHQMGNHGPAYYKRYPKEFEKFIPVCKTNELGECSKKEITNAYDNAILYTDYFLSKVIKLLKKYDNSYNTAMIYMSDHGESLGEHGVYLHGLPYFMAPEAQTHIASLMWFGKNMKKEINIDKIKSRKNKKYSQDNLFHSLLGIFEVKTDIYKQKEDIFHE</sequence>
<dbReference type="InterPro" id="IPR040423">
    <property type="entry name" value="PEA_transferase"/>
</dbReference>
<feature type="transmembrane region" description="Helical" evidence="8">
    <location>
        <begin position="70"/>
        <end position="91"/>
    </location>
</feature>
<accession>A0A7U4M124</accession>
<evidence type="ECO:0000256" key="4">
    <source>
        <dbReference type="ARBA" id="ARBA00022679"/>
    </source>
</evidence>
<dbReference type="Gene3D" id="3.40.720.10">
    <property type="entry name" value="Alkaline Phosphatase, subunit A"/>
    <property type="match status" value="1"/>
</dbReference>
<keyword evidence="6 8" id="KW-1133">Transmembrane helix</keyword>
<dbReference type="NCBIfam" id="NF028537">
    <property type="entry name" value="P_eth_NH2_trans"/>
    <property type="match status" value="1"/>
</dbReference>
<feature type="transmembrane region" description="Helical" evidence="8">
    <location>
        <begin position="9"/>
        <end position="26"/>
    </location>
</feature>
<evidence type="ECO:0000256" key="6">
    <source>
        <dbReference type="ARBA" id="ARBA00022989"/>
    </source>
</evidence>
<evidence type="ECO:0000259" key="9">
    <source>
        <dbReference type="Pfam" id="PF00884"/>
    </source>
</evidence>
<keyword evidence="7 8" id="KW-0472">Membrane</keyword>
<keyword evidence="2" id="KW-1003">Cell membrane</keyword>
<reference evidence="11 12" key="1">
    <citation type="submission" date="2015-04" db="EMBL/GenBank/DDBJ databases">
        <title>Complete genome sequence of Sulfurovum lithotrophicum ATCC BAA-797T.</title>
        <authorList>
            <person name="Ahn J."/>
            <person name="Park G."/>
            <person name="Jeon W."/>
            <person name="Jang Y."/>
            <person name="Jang M."/>
            <person name="Lee H."/>
            <person name="Lee H."/>
        </authorList>
    </citation>
    <scope>NUCLEOTIDE SEQUENCE [LARGE SCALE GENOMIC DNA]</scope>
    <source>
        <strain evidence="12">ATCC BAA-797 / 42BKT</strain>
    </source>
</reference>
<name>A0A7U4M124_9BACT</name>
<dbReference type="PANTHER" id="PTHR30443:SF0">
    <property type="entry name" value="PHOSPHOETHANOLAMINE TRANSFERASE EPTA"/>
    <property type="match status" value="1"/>
</dbReference>
<keyword evidence="5 8" id="KW-0812">Transmembrane</keyword>
<dbReference type="CDD" id="cd16017">
    <property type="entry name" value="LptA"/>
    <property type="match status" value="1"/>
</dbReference>
<keyword evidence="3" id="KW-0997">Cell inner membrane</keyword>
<dbReference type="InterPro" id="IPR017850">
    <property type="entry name" value="Alkaline_phosphatase_core_sf"/>
</dbReference>
<evidence type="ECO:0000256" key="5">
    <source>
        <dbReference type="ARBA" id="ARBA00022692"/>
    </source>
</evidence>
<evidence type="ECO:0000313" key="12">
    <source>
        <dbReference type="Proteomes" id="UP000034444"/>
    </source>
</evidence>
<proteinExistence type="predicted"/>
<dbReference type="InterPro" id="IPR012549">
    <property type="entry name" value="EptA-like_N"/>
</dbReference>
<dbReference type="GO" id="GO:0005886">
    <property type="term" value="C:plasma membrane"/>
    <property type="evidence" value="ECO:0007669"/>
    <property type="project" value="UniProtKB-SubCell"/>
</dbReference>
<dbReference type="AlphaFoldDB" id="A0A7U4M124"/>
<dbReference type="RefSeq" id="WP_046551010.1">
    <property type="nucleotide sequence ID" value="NZ_CP011308.1"/>
</dbReference>
<protein>
    <submittedName>
        <fullName evidence="11">Sulfatase</fullName>
    </submittedName>
</protein>
<evidence type="ECO:0000256" key="1">
    <source>
        <dbReference type="ARBA" id="ARBA00004429"/>
    </source>
</evidence>
<dbReference type="GO" id="GO:0016776">
    <property type="term" value="F:phosphotransferase activity, phosphate group as acceptor"/>
    <property type="evidence" value="ECO:0007669"/>
    <property type="project" value="TreeGrafter"/>
</dbReference>
<evidence type="ECO:0000256" key="2">
    <source>
        <dbReference type="ARBA" id="ARBA00022475"/>
    </source>
</evidence>
<dbReference type="InterPro" id="IPR058130">
    <property type="entry name" value="PEA_transf_C"/>
</dbReference>
<dbReference type="Pfam" id="PF08019">
    <property type="entry name" value="EptA_B_N"/>
    <property type="match status" value="1"/>
</dbReference>
<dbReference type="KEGG" id="slh:YH65_05605"/>
<dbReference type="Pfam" id="PF00884">
    <property type="entry name" value="Sulfatase"/>
    <property type="match status" value="1"/>
</dbReference>
<feature type="domain" description="Phosphoethanolamine transferase N-terminal" evidence="10">
    <location>
        <begin position="51"/>
        <end position="199"/>
    </location>
</feature>
<dbReference type="PANTHER" id="PTHR30443">
    <property type="entry name" value="INNER MEMBRANE PROTEIN"/>
    <property type="match status" value="1"/>
</dbReference>
<dbReference type="EMBL" id="CP011308">
    <property type="protein sequence ID" value="AKF24923.1"/>
    <property type="molecule type" value="Genomic_DNA"/>
</dbReference>
<gene>
    <name evidence="11" type="ORF">YH65_05605</name>
</gene>
<comment type="subcellular location">
    <subcellularLocation>
        <location evidence="1">Cell inner membrane</location>
        <topology evidence="1">Multi-pass membrane protein</topology>
    </subcellularLocation>
</comment>
<organism evidence="11 12">
    <name type="scientific">Sulfurovum lithotrophicum</name>
    <dbReference type="NCBI Taxonomy" id="206403"/>
    <lineage>
        <taxon>Bacteria</taxon>
        <taxon>Pseudomonadati</taxon>
        <taxon>Campylobacterota</taxon>
        <taxon>Epsilonproteobacteria</taxon>
        <taxon>Campylobacterales</taxon>
        <taxon>Sulfurovaceae</taxon>
        <taxon>Sulfurovum</taxon>
    </lineage>
</organism>
<keyword evidence="4" id="KW-0808">Transferase</keyword>
<evidence type="ECO:0000256" key="8">
    <source>
        <dbReference type="SAM" id="Phobius"/>
    </source>
</evidence>
<evidence type="ECO:0000259" key="10">
    <source>
        <dbReference type="Pfam" id="PF08019"/>
    </source>
</evidence>
<keyword evidence="12" id="KW-1185">Reference proteome</keyword>